<evidence type="ECO:0008006" key="5">
    <source>
        <dbReference type="Google" id="ProtNLM"/>
    </source>
</evidence>
<keyword evidence="1" id="KW-0175">Coiled coil</keyword>
<feature type="compositionally biased region" description="Low complexity" evidence="2">
    <location>
        <begin position="460"/>
        <end position="482"/>
    </location>
</feature>
<feature type="compositionally biased region" description="Basic and acidic residues" evidence="2">
    <location>
        <begin position="483"/>
        <end position="496"/>
    </location>
</feature>
<keyword evidence="4" id="KW-1185">Reference proteome</keyword>
<evidence type="ECO:0000313" key="3">
    <source>
        <dbReference type="EMBL" id="CAK9012415.1"/>
    </source>
</evidence>
<protein>
    <recommendedName>
        <fullName evidence="5">FACT complex subunit</fullName>
    </recommendedName>
</protein>
<sequence>MNLVERRQSWLLAVRDSDEEALSEKINQALAPSEGVKVKDGATVTDSKDLSALSRAGPCCGWENLKPITHLENYAPKFKTCTSQEDISQKIEAIAPVKKLIGVLMSSCKTAVNDLGGARKKHQQQKEKAKEKAMKEAAAKKWGHPSGGAGGHKRSKNLLAHPLLDADAQCWQSPDAQIQSSPKLQGIWDPSLPFIVSNFDGPFKDDALTTRLAEFGALFKQSNYRVTEGRAHAPLAESLAAALPSFLYNCLPSEQKISPHTISTSAEGPTRTLAKLEADDAASHPDLSKMMIASSFGIASSHVSIGKFELNQFPCLRATWKGTRFITIVLFEDALMNCQEIEKETPVSLQKLMDWAHRLSPSDISKLVAKGGAFAGTIGPSDLLYTPAGAIVSHKVLGDDVIGVRMGVLGGTMDFDKLLEVTPANKALSQASTLLAKKRGSNREAMVKARALRDSPGEPPAAASGADAEEAQAQTGAAPGAQGKKEGDKEEERGDT</sequence>
<feature type="region of interest" description="Disordered" evidence="2">
    <location>
        <begin position="439"/>
        <end position="496"/>
    </location>
</feature>
<evidence type="ECO:0000256" key="2">
    <source>
        <dbReference type="SAM" id="MobiDB-lite"/>
    </source>
</evidence>
<comment type="caution">
    <text evidence="3">The sequence shown here is derived from an EMBL/GenBank/DDBJ whole genome shotgun (WGS) entry which is preliminary data.</text>
</comment>
<proteinExistence type="predicted"/>
<organism evidence="3 4">
    <name type="scientific">Durusdinium trenchii</name>
    <dbReference type="NCBI Taxonomy" id="1381693"/>
    <lineage>
        <taxon>Eukaryota</taxon>
        <taxon>Sar</taxon>
        <taxon>Alveolata</taxon>
        <taxon>Dinophyceae</taxon>
        <taxon>Suessiales</taxon>
        <taxon>Symbiodiniaceae</taxon>
        <taxon>Durusdinium</taxon>
    </lineage>
</organism>
<reference evidence="3 4" key="1">
    <citation type="submission" date="2024-02" db="EMBL/GenBank/DDBJ databases">
        <authorList>
            <person name="Chen Y."/>
            <person name="Shah S."/>
            <person name="Dougan E. K."/>
            <person name="Thang M."/>
            <person name="Chan C."/>
        </authorList>
    </citation>
    <scope>NUCLEOTIDE SEQUENCE [LARGE SCALE GENOMIC DNA]</scope>
</reference>
<name>A0ABP0JDE1_9DINO</name>
<feature type="coiled-coil region" evidence="1">
    <location>
        <begin position="112"/>
        <end position="139"/>
    </location>
</feature>
<gene>
    <name evidence="3" type="ORF">CCMP2556_LOCUS10844</name>
</gene>
<feature type="compositionally biased region" description="Basic and acidic residues" evidence="2">
    <location>
        <begin position="441"/>
        <end position="456"/>
    </location>
</feature>
<evidence type="ECO:0000256" key="1">
    <source>
        <dbReference type="SAM" id="Coils"/>
    </source>
</evidence>
<accession>A0ABP0JDE1</accession>
<dbReference type="Proteomes" id="UP001642484">
    <property type="component" value="Unassembled WGS sequence"/>
</dbReference>
<dbReference type="EMBL" id="CAXAMN010005113">
    <property type="protein sequence ID" value="CAK9012415.1"/>
    <property type="molecule type" value="Genomic_DNA"/>
</dbReference>
<evidence type="ECO:0000313" key="4">
    <source>
        <dbReference type="Proteomes" id="UP001642484"/>
    </source>
</evidence>